<dbReference type="RefSeq" id="XP_062682521.1">
    <property type="nucleotide sequence ID" value="XM_062821049.1"/>
</dbReference>
<proteinExistence type="predicted"/>
<dbReference type="Proteomes" id="UP001278500">
    <property type="component" value="Unassembled WGS sequence"/>
</dbReference>
<evidence type="ECO:0000313" key="2">
    <source>
        <dbReference type="Proteomes" id="UP001278500"/>
    </source>
</evidence>
<evidence type="ECO:0000313" key="1">
    <source>
        <dbReference type="EMBL" id="KAK3347439.1"/>
    </source>
</evidence>
<reference evidence="1" key="2">
    <citation type="submission" date="2023-06" db="EMBL/GenBank/DDBJ databases">
        <authorList>
            <consortium name="Lawrence Berkeley National Laboratory"/>
            <person name="Haridas S."/>
            <person name="Hensen N."/>
            <person name="Bonometti L."/>
            <person name="Westerberg I."/>
            <person name="Brannstrom I.O."/>
            <person name="Guillou S."/>
            <person name="Cros-Aarteil S."/>
            <person name="Calhoun S."/>
            <person name="Kuo A."/>
            <person name="Mondo S."/>
            <person name="Pangilinan J."/>
            <person name="Riley R."/>
            <person name="Labutti K."/>
            <person name="Andreopoulos B."/>
            <person name="Lipzen A."/>
            <person name="Chen C."/>
            <person name="Yanf M."/>
            <person name="Daum C."/>
            <person name="Ng V."/>
            <person name="Clum A."/>
            <person name="Steindorff A."/>
            <person name="Ohm R."/>
            <person name="Martin F."/>
            <person name="Silar P."/>
            <person name="Natvig D."/>
            <person name="Lalanne C."/>
            <person name="Gautier V."/>
            <person name="Ament-Velasquez S.L."/>
            <person name="Kruys A."/>
            <person name="Hutchinson M.I."/>
            <person name="Powell A.J."/>
            <person name="Barry K."/>
            <person name="Miller A.N."/>
            <person name="Grigoriev I.V."/>
            <person name="Debuchy R."/>
            <person name="Gladieux P."/>
            <person name="Thoren M.H."/>
            <person name="Johannesson H."/>
        </authorList>
    </citation>
    <scope>NUCLEOTIDE SEQUENCE</scope>
    <source>
        <strain evidence="1">CBS 560.94</strain>
    </source>
</reference>
<gene>
    <name evidence="1" type="ORF">B0H65DRAFT_148721</name>
</gene>
<reference evidence="1" key="1">
    <citation type="journal article" date="2023" name="Mol. Phylogenet. Evol.">
        <title>Genome-scale phylogeny and comparative genomics of the fungal order Sordariales.</title>
        <authorList>
            <person name="Hensen N."/>
            <person name="Bonometti L."/>
            <person name="Westerberg I."/>
            <person name="Brannstrom I.O."/>
            <person name="Guillou S."/>
            <person name="Cros-Aarteil S."/>
            <person name="Calhoun S."/>
            <person name="Haridas S."/>
            <person name="Kuo A."/>
            <person name="Mondo S."/>
            <person name="Pangilinan J."/>
            <person name="Riley R."/>
            <person name="LaButti K."/>
            <person name="Andreopoulos B."/>
            <person name="Lipzen A."/>
            <person name="Chen C."/>
            <person name="Yan M."/>
            <person name="Daum C."/>
            <person name="Ng V."/>
            <person name="Clum A."/>
            <person name="Steindorff A."/>
            <person name="Ohm R.A."/>
            <person name="Martin F."/>
            <person name="Silar P."/>
            <person name="Natvig D.O."/>
            <person name="Lalanne C."/>
            <person name="Gautier V."/>
            <person name="Ament-Velasquez S.L."/>
            <person name="Kruys A."/>
            <person name="Hutchinson M.I."/>
            <person name="Powell A.J."/>
            <person name="Barry K."/>
            <person name="Miller A.N."/>
            <person name="Grigoriev I.V."/>
            <person name="Debuchy R."/>
            <person name="Gladieux P."/>
            <person name="Hiltunen Thoren M."/>
            <person name="Johannesson H."/>
        </authorList>
    </citation>
    <scope>NUCLEOTIDE SEQUENCE</scope>
    <source>
        <strain evidence="1">CBS 560.94</strain>
    </source>
</reference>
<protein>
    <submittedName>
        <fullName evidence="1">Uncharacterized protein</fullName>
    </submittedName>
</protein>
<dbReference type="EMBL" id="JAUEPP010000003">
    <property type="protein sequence ID" value="KAK3347439.1"/>
    <property type="molecule type" value="Genomic_DNA"/>
</dbReference>
<organism evidence="1 2">
    <name type="scientific">Neurospora tetraspora</name>
    <dbReference type="NCBI Taxonomy" id="94610"/>
    <lineage>
        <taxon>Eukaryota</taxon>
        <taxon>Fungi</taxon>
        <taxon>Dikarya</taxon>
        <taxon>Ascomycota</taxon>
        <taxon>Pezizomycotina</taxon>
        <taxon>Sordariomycetes</taxon>
        <taxon>Sordariomycetidae</taxon>
        <taxon>Sordariales</taxon>
        <taxon>Sordariaceae</taxon>
        <taxon>Neurospora</taxon>
    </lineage>
</organism>
<sequence>MTTLLVPALRTTHFGSSAGPGEEMLIQYDSHGHHQSLPLPSLISKSFDSSGSFHKLFAHLPCISPRSFGKPKGVGTCELVDFGKQIGRAPWRPRPPFADLADQPWAKPMNCLLADWSLAFRSQHPALPSPLAPAETPFLPFLRRPISVAGVHFLRVAACFGFFSSCCVYNVGGCGGVRIPSSLPFAVGKVPGSGGDGGPSKGHGCQILGWHSGQMWTRCQSPSHLI</sequence>
<keyword evidence="2" id="KW-1185">Reference proteome</keyword>
<accession>A0AAE0MSR6</accession>
<comment type="caution">
    <text evidence="1">The sequence shown here is derived from an EMBL/GenBank/DDBJ whole genome shotgun (WGS) entry which is preliminary data.</text>
</comment>
<dbReference type="GeneID" id="87858203"/>
<name>A0AAE0MSR6_9PEZI</name>
<dbReference type="AlphaFoldDB" id="A0AAE0MSR6"/>